<keyword evidence="2" id="KW-1185">Reference proteome</keyword>
<evidence type="ECO:0000313" key="2">
    <source>
        <dbReference type="Proteomes" id="UP000186895"/>
    </source>
</evidence>
<dbReference type="STRING" id="49186.SAMN05421647_10563"/>
<dbReference type="Proteomes" id="UP000186895">
    <property type="component" value="Unassembled WGS sequence"/>
</dbReference>
<accession>A0A1N6T067</accession>
<evidence type="ECO:0000313" key="1">
    <source>
        <dbReference type="EMBL" id="SIQ46743.1"/>
    </source>
</evidence>
<protein>
    <submittedName>
        <fullName evidence="1">Uncharacterized protein</fullName>
    </submittedName>
</protein>
<organism evidence="1 2">
    <name type="scientific">Marinobacterium stanieri</name>
    <dbReference type="NCBI Taxonomy" id="49186"/>
    <lineage>
        <taxon>Bacteria</taxon>
        <taxon>Pseudomonadati</taxon>
        <taxon>Pseudomonadota</taxon>
        <taxon>Gammaproteobacteria</taxon>
        <taxon>Oceanospirillales</taxon>
        <taxon>Oceanospirillaceae</taxon>
        <taxon>Marinobacterium</taxon>
    </lineage>
</organism>
<gene>
    <name evidence="1" type="ORF">SAMN05421647_10563</name>
</gene>
<dbReference type="EMBL" id="FTMN01000005">
    <property type="protein sequence ID" value="SIQ46743.1"/>
    <property type="molecule type" value="Genomic_DNA"/>
</dbReference>
<dbReference type="RefSeq" id="WP_076462963.1">
    <property type="nucleotide sequence ID" value="NZ_FTMN01000005.1"/>
</dbReference>
<dbReference type="AlphaFoldDB" id="A0A1N6T067"/>
<sequence length="166" mass="18367">MLKKIILALVLIPTLVGVFLWQVQPAWWVEAKAEWLADFNAEREELAATWRNDGLDFGRENAQAACLDKALNDFDGCTGFQCTVNHGRFLNACLETAAATENFCEGVPAFREEPTEDDKSWAKYACWDRNIRGEGCRLLMRQQQLFCSDGKAADASDAAAPASADG</sequence>
<name>A0A1N6T067_9GAMM</name>
<reference evidence="1 2" key="1">
    <citation type="submission" date="2017-01" db="EMBL/GenBank/DDBJ databases">
        <authorList>
            <person name="Mah S.A."/>
            <person name="Swanson W.J."/>
            <person name="Moy G.W."/>
            <person name="Vacquier V.D."/>
        </authorList>
    </citation>
    <scope>NUCLEOTIDE SEQUENCE [LARGE SCALE GENOMIC DNA]</scope>
    <source>
        <strain evidence="1 2">DSM 7027</strain>
    </source>
</reference>
<dbReference type="eggNOG" id="ENOG5032RY5">
    <property type="taxonomic scope" value="Bacteria"/>
</dbReference>
<proteinExistence type="predicted"/>